<gene>
    <name evidence="3" type="ORF">QWZ14_00490</name>
</gene>
<dbReference type="PROSITE" id="PS51762">
    <property type="entry name" value="GH16_2"/>
    <property type="match status" value="1"/>
</dbReference>
<dbReference type="PANTHER" id="PTHR10963:SF60">
    <property type="entry name" value="GRAM-NEGATIVE BACTERIA-BINDING PROTEIN 1-RELATED"/>
    <property type="match status" value="1"/>
</dbReference>
<sequence length="678" mass="69918">MVASIGSTAVDATGNTFKVVLADDFSAGYKTSNWGYAYNGGTYWNGAFDWSSSDVNVRNGEMQVTDTRQADGSWTAGGFNSMQAGQSITYGTVEFDARVEAAQGTQAAILMWPVSDTWPRDGEIDILEAPKNQAMHSSHWEGTDGSHQYSSIFSTIDPSKTHRYAMTWLPNELTIKVDGQVVARWTDAAAIPDTAMGFGAMGYVAAKGEDWLGGAPDSTTPSVVTTYIDNVVMSQWTGTGGTPTPPSVLAPAPVDTTPAVKTIGSGSDTLVLKLTQDVYKAGAQYTVSVDGKQIGGTLTAGAAQGSGQTDVITVKGDWAAGAHTATVTFLNDTWGGTSTTDSNLYVTGITYNGKALAGGTADLMSNGPVDFSFTEAALVTPPPPVSSDTAPIPALFGTPGTWGQAAQVWTGQLDFGGDSYQTFGANPAWGSLSTVQLAPKAWNAAWDTQIAVDNFVTANLDLRAAGARALDVMVVSAQNGVVQLGNGNDTMTWVAQSNAEVAGNKFTIKTGGGDDVVQLTAAGLSSLADYDKTGNGSLYNAGYDGTGSTASVYTGAGHDTVTTEGGVRLVLNGGSGFATATGGKANDLFYAGTGGGDFTGGAGRDTFIFGKGDGHVTIQDFTAGTDRLKFTGLTKADIYTATTTEAGVAGLLVTYDADGDSVFLANISKISVSDMIFA</sequence>
<dbReference type="RefSeq" id="WP_290314579.1">
    <property type="nucleotide sequence ID" value="NZ_JAUFPN010000005.1"/>
</dbReference>
<evidence type="ECO:0000259" key="2">
    <source>
        <dbReference type="PROSITE" id="PS51762"/>
    </source>
</evidence>
<evidence type="ECO:0000313" key="4">
    <source>
        <dbReference type="Proteomes" id="UP001529369"/>
    </source>
</evidence>
<dbReference type="Pfam" id="PF16841">
    <property type="entry name" value="CBM60"/>
    <property type="match status" value="1"/>
</dbReference>
<dbReference type="InterPro" id="IPR000757">
    <property type="entry name" value="Beta-glucanase-like"/>
</dbReference>
<evidence type="ECO:0000256" key="1">
    <source>
        <dbReference type="ARBA" id="ARBA00006865"/>
    </source>
</evidence>
<dbReference type="InterPro" id="IPR011049">
    <property type="entry name" value="Serralysin-like_metalloprot_C"/>
</dbReference>
<dbReference type="EMBL" id="JAUFPN010000005">
    <property type="protein sequence ID" value="MDN3562862.1"/>
    <property type="molecule type" value="Genomic_DNA"/>
</dbReference>
<dbReference type="InterPro" id="IPR013320">
    <property type="entry name" value="ConA-like_dom_sf"/>
</dbReference>
<accession>A0ABT7ZZF7</accession>
<dbReference type="Proteomes" id="UP001529369">
    <property type="component" value="Unassembled WGS sequence"/>
</dbReference>
<dbReference type="InterPro" id="IPR031768">
    <property type="entry name" value="CBM60_xylan-bd"/>
</dbReference>
<dbReference type="PRINTS" id="PR00313">
    <property type="entry name" value="CABNDNGRPT"/>
</dbReference>
<organism evidence="3 4">
    <name type="scientific">Paeniroseomonas aquatica</name>
    <dbReference type="NCBI Taxonomy" id="373043"/>
    <lineage>
        <taxon>Bacteria</taxon>
        <taxon>Pseudomonadati</taxon>
        <taxon>Pseudomonadota</taxon>
        <taxon>Alphaproteobacteria</taxon>
        <taxon>Acetobacterales</taxon>
        <taxon>Acetobacteraceae</taxon>
        <taxon>Paeniroseomonas</taxon>
    </lineage>
</organism>
<reference evidence="4" key="1">
    <citation type="journal article" date="2019" name="Int. J. Syst. Evol. Microbiol.">
        <title>The Global Catalogue of Microorganisms (GCM) 10K type strain sequencing project: providing services to taxonomists for standard genome sequencing and annotation.</title>
        <authorList>
            <consortium name="The Broad Institute Genomics Platform"/>
            <consortium name="The Broad Institute Genome Sequencing Center for Infectious Disease"/>
            <person name="Wu L."/>
            <person name="Ma J."/>
        </authorList>
    </citation>
    <scope>NUCLEOTIDE SEQUENCE [LARGE SCALE GENOMIC DNA]</scope>
    <source>
        <strain evidence="4">CECT 7131</strain>
    </source>
</reference>
<dbReference type="Gene3D" id="2.150.10.10">
    <property type="entry name" value="Serralysin-like metalloprotease, C-terminal"/>
    <property type="match status" value="1"/>
</dbReference>
<name>A0ABT7ZZF7_9PROT</name>
<dbReference type="PANTHER" id="PTHR10963">
    <property type="entry name" value="GLYCOSYL HYDROLASE-RELATED"/>
    <property type="match status" value="1"/>
</dbReference>
<comment type="similarity">
    <text evidence="1">Belongs to the glycosyl hydrolase 16 family.</text>
</comment>
<dbReference type="InterPro" id="IPR050546">
    <property type="entry name" value="Glycosyl_Hydrlase_16"/>
</dbReference>
<dbReference type="Pfam" id="PF00722">
    <property type="entry name" value="Glyco_hydro_16"/>
    <property type="match status" value="1"/>
</dbReference>
<dbReference type="SUPFAM" id="SSF51120">
    <property type="entry name" value="beta-Roll"/>
    <property type="match status" value="1"/>
</dbReference>
<dbReference type="Gene3D" id="2.60.60.40">
    <property type="match status" value="1"/>
</dbReference>
<dbReference type="Gene3D" id="2.60.120.200">
    <property type="match status" value="1"/>
</dbReference>
<comment type="caution">
    <text evidence="3">The sequence shown here is derived from an EMBL/GenBank/DDBJ whole genome shotgun (WGS) entry which is preliminary data.</text>
</comment>
<protein>
    <submittedName>
        <fullName evidence="3">Family 16 glycosylhydrolase</fullName>
    </submittedName>
</protein>
<dbReference type="SUPFAM" id="SSF49899">
    <property type="entry name" value="Concanavalin A-like lectins/glucanases"/>
    <property type="match status" value="1"/>
</dbReference>
<proteinExistence type="inferred from homology"/>
<feature type="domain" description="GH16" evidence="2">
    <location>
        <begin position="10"/>
        <end position="239"/>
    </location>
</feature>
<evidence type="ECO:0000313" key="3">
    <source>
        <dbReference type="EMBL" id="MDN3562862.1"/>
    </source>
</evidence>
<keyword evidence="4" id="KW-1185">Reference proteome</keyword>